<name>A0A1X7UYG6_AMPQE</name>
<proteinExistence type="predicted"/>
<protein>
    <submittedName>
        <fullName evidence="1">Uncharacterized protein</fullName>
    </submittedName>
</protein>
<organism evidence="1">
    <name type="scientific">Amphimedon queenslandica</name>
    <name type="common">Sponge</name>
    <dbReference type="NCBI Taxonomy" id="400682"/>
    <lineage>
        <taxon>Eukaryota</taxon>
        <taxon>Metazoa</taxon>
        <taxon>Porifera</taxon>
        <taxon>Demospongiae</taxon>
        <taxon>Heteroscleromorpha</taxon>
        <taxon>Haplosclerida</taxon>
        <taxon>Niphatidae</taxon>
        <taxon>Amphimedon</taxon>
    </lineage>
</organism>
<dbReference type="InParanoid" id="A0A1X7UYG6"/>
<evidence type="ECO:0000313" key="1">
    <source>
        <dbReference type="EnsemblMetazoa" id="Aqu2.1.33015_001"/>
    </source>
</evidence>
<dbReference type="EnsemblMetazoa" id="Aqu2.1.33015_001">
    <property type="protein sequence ID" value="Aqu2.1.33015_001"/>
    <property type="gene ID" value="Aqu2.1.33015"/>
</dbReference>
<dbReference type="AlphaFoldDB" id="A0A1X7UYG6"/>
<sequence length="69" mass="8378">MSTRSMSTYLTAKKVIEINQSPVYVYILEETVIFKKRMSCIMYKMVGLKYHKLLMVYTIEMKKRRIQQY</sequence>
<reference evidence="1" key="1">
    <citation type="submission" date="2017-05" db="UniProtKB">
        <authorList>
            <consortium name="EnsemblMetazoa"/>
        </authorList>
    </citation>
    <scope>IDENTIFICATION</scope>
</reference>
<accession>A0A1X7UYG6</accession>